<dbReference type="HOGENOM" id="CLU_011584_1_2_1"/>
<reference evidence="3" key="2">
    <citation type="submission" date="2015-01" db="EMBL/GenBank/DDBJ databases">
        <title>Evolutionary Origins and Diversification of the Mycorrhizal Mutualists.</title>
        <authorList>
            <consortium name="DOE Joint Genome Institute"/>
            <consortium name="Mycorrhizal Genomics Consortium"/>
            <person name="Kohler A."/>
            <person name="Kuo A."/>
            <person name="Nagy L.G."/>
            <person name="Floudas D."/>
            <person name="Copeland A."/>
            <person name="Barry K.W."/>
            <person name="Cichocki N."/>
            <person name="Veneault-Fourrey C."/>
            <person name="LaButti K."/>
            <person name="Lindquist E.A."/>
            <person name="Lipzen A."/>
            <person name="Lundell T."/>
            <person name="Morin E."/>
            <person name="Murat C."/>
            <person name="Riley R."/>
            <person name="Ohm R."/>
            <person name="Sun H."/>
            <person name="Tunlid A."/>
            <person name="Henrissat B."/>
            <person name="Grigoriev I.V."/>
            <person name="Hibbett D.S."/>
            <person name="Martin F."/>
        </authorList>
    </citation>
    <scope>NUCLEOTIDE SEQUENCE [LARGE SCALE GENOMIC DNA]</scope>
    <source>
        <strain evidence="3">Marx 270</strain>
    </source>
</reference>
<dbReference type="EMBL" id="KN831956">
    <property type="protein sequence ID" value="KIO08680.1"/>
    <property type="molecule type" value="Genomic_DNA"/>
</dbReference>
<dbReference type="PANTHER" id="PTHR38248:SF2">
    <property type="entry name" value="FUNK1 11"/>
    <property type="match status" value="1"/>
</dbReference>
<dbReference type="SUPFAM" id="SSF56112">
    <property type="entry name" value="Protein kinase-like (PK-like)"/>
    <property type="match status" value="1"/>
</dbReference>
<organism evidence="2 3">
    <name type="scientific">Pisolithus tinctorius Marx 270</name>
    <dbReference type="NCBI Taxonomy" id="870435"/>
    <lineage>
        <taxon>Eukaryota</taxon>
        <taxon>Fungi</taxon>
        <taxon>Dikarya</taxon>
        <taxon>Basidiomycota</taxon>
        <taxon>Agaricomycotina</taxon>
        <taxon>Agaricomycetes</taxon>
        <taxon>Agaricomycetidae</taxon>
        <taxon>Boletales</taxon>
        <taxon>Sclerodermatineae</taxon>
        <taxon>Pisolithaceae</taxon>
        <taxon>Pisolithus</taxon>
    </lineage>
</organism>
<name>A0A0C3P608_PISTI</name>
<gene>
    <name evidence="2" type="ORF">M404DRAFT_22538</name>
</gene>
<dbReference type="Gene3D" id="1.10.510.10">
    <property type="entry name" value="Transferase(Phosphotransferase) domain 1"/>
    <property type="match status" value="1"/>
</dbReference>
<reference evidence="2 3" key="1">
    <citation type="submission" date="2014-04" db="EMBL/GenBank/DDBJ databases">
        <authorList>
            <consortium name="DOE Joint Genome Institute"/>
            <person name="Kuo A."/>
            <person name="Kohler A."/>
            <person name="Costa M.D."/>
            <person name="Nagy L.G."/>
            <person name="Floudas D."/>
            <person name="Copeland A."/>
            <person name="Barry K.W."/>
            <person name="Cichocki N."/>
            <person name="Veneault-Fourrey C."/>
            <person name="LaButti K."/>
            <person name="Lindquist E.A."/>
            <person name="Lipzen A."/>
            <person name="Lundell T."/>
            <person name="Morin E."/>
            <person name="Murat C."/>
            <person name="Sun H."/>
            <person name="Tunlid A."/>
            <person name="Henrissat B."/>
            <person name="Grigoriev I.V."/>
            <person name="Hibbett D.S."/>
            <person name="Martin F."/>
            <person name="Nordberg H.P."/>
            <person name="Cantor M.N."/>
            <person name="Hua S.X."/>
        </authorList>
    </citation>
    <scope>NUCLEOTIDE SEQUENCE [LARGE SCALE GENOMIC DNA]</scope>
    <source>
        <strain evidence="2 3">Marx 270</strain>
    </source>
</reference>
<proteinExistence type="predicted"/>
<dbReference type="Pfam" id="PF17667">
    <property type="entry name" value="Pkinase_fungal"/>
    <property type="match status" value="2"/>
</dbReference>
<dbReference type="AlphaFoldDB" id="A0A0C3P608"/>
<dbReference type="InParanoid" id="A0A0C3P608"/>
<dbReference type="InterPro" id="IPR040976">
    <property type="entry name" value="Pkinase_fungal"/>
</dbReference>
<dbReference type="OrthoDB" id="3260094at2759"/>
<sequence>MSSQFGGSLSYYIEESGCKDLLGQAFFRGDGYPSCPQPGAASNLQFRRAIDVESVIDALVTIVAQSPLPHIIARVSSTPYGHSEGRSAAELHYDYVSSTSSRSLKTARTLLTDHTHNNSPCNNTSSTALYNPPCRTPERWWERICVDAGLRTAVLKDLGTILRVSSEYFKSAALPPLRGQIDIANVKTSLEDAEVWSRGTGWTAFKKELKVSSVSEEEALEPLSQVFDAVVREAGKVADTPATLRFASRPAQSPLSDRSNATRPDAYLLLVEKKSVDAHKVKKNSVKNSDPDSWYDIAVSFEFKKGDGAAERKDDDKNVIWSLHHIMHSDQCRRATFGVTIENTQMRFWFTCRAVTLVSKSFNFLTEPEQLIHGPNNPESTTRVISDFGADGVMGRGTRVFEVRLKSPDGKLDAESFVLKDSWRNCNRDPGDVMVNGKIDDTVSLLHSSDLLADCTSCRLPADGMQKPKPTRSGEGLTPSFPCVPGPSKHSKVHHRIHFRLVFKEVCKPIYELQNLAAVFKILQDVHKALQFLHSVGWVHRDISTGNILCAGAMGKLADLEYAKCMNSNITHEVRTGTLDFMACEVEVQNCLFQRRRHRPFGEVSNTSFRFNPLHDMESLWWIHVWILYCHVGQKGDRRSPSQEMLYQALFPGGLNACFSQFSVRLDYCVLPASFRCAGYEVESMHQELLIAYEESERSLPQQPPAYTAPLEYLHSVFTECLTTAIDCSTDVTLFVPTAKREQEEEDPALETRVKKLAKV</sequence>
<dbReference type="Proteomes" id="UP000054217">
    <property type="component" value="Unassembled WGS sequence"/>
</dbReference>
<accession>A0A0C3P608</accession>
<protein>
    <recommendedName>
        <fullName evidence="1">Fungal-type protein kinase domain-containing protein</fullName>
    </recommendedName>
</protein>
<evidence type="ECO:0000313" key="2">
    <source>
        <dbReference type="EMBL" id="KIO08680.1"/>
    </source>
</evidence>
<dbReference type="InterPro" id="IPR011009">
    <property type="entry name" value="Kinase-like_dom_sf"/>
</dbReference>
<evidence type="ECO:0000313" key="3">
    <source>
        <dbReference type="Proteomes" id="UP000054217"/>
    </source>
</evidence>
<keyword evidence="3" id="KW-1185">Reference proteome</keyword>
<feature type="domain" description="Fungal-type protein kinase" evidence="1">
    <location>
        <begin position="282"/>
        <end position="373"/>
    </location>
</feature>
<evidence type="ECO:0000259" key="1">
    <source>
        <dbReference type="Pfam" id="PF17667"/>
    </source>
</evidence>
<dbReference type="STRING" id="870435.A0A0C3P608"/>
<dbReference type="PANTHER" id="PTHR38248">
    <property type="entry name" value="FUNK1 6"/>
    <property type="match status" value="1"/>
</dbReference>
<feature type="domain" description="Fungal-type protein kinase" evidence="1">
    <location>
        <begin position="391"/>
        <end position="627"/>
    </location>
</feature>